<dbReference type="Pfam" id="PF13391">
    <property type="entry name" value="HNH_2"/>
    <property type="match status" value="1"/>
</dbReference>
<reference evidence="3 4" key="1">
    <citation type="submission" date="2020-08" db="EMBL/GenBank/DDBJ databases">
        <title>Sequencing the genomes of 1000 actinobacteria strains.</title>
        <authorList>
            <person name="Klenk H.-P."/>
        </authorList>
    </citation>
    <scope>NUCLEOTIDE SEQUENCE [LARGE SCALE GENOMIC DNA]</scope>
    <source>
        <strain evidence="3 4">DSM 28796</strain>
    </source>
</reference>
<evidence type="ECO:0000259" key="2">
    <source>
        <dbReference type="Pfam" id="PF18491"/>
    </source>
</evidence>
<comment type="caution">
    <text evidence="3">The sequence shown here is derived from an EMBL/GenBank/DDBJ whole genome shotgun (WGS) entry which is preliminary data.</text>
</comment>
<name>A0A841ABD4_9MICO</name>
<dbReference type="EMBL" id="JACHLZ010000001">
    <property type="protein sequence ID" value="MBB5832519.1"/>
    <property type="molecule type" value="Genomic_DNA"/>
</dbReference>
<evidence type="ECO:0000313" key="3">
    <source>
        <dbReference type="EMBL" id="MBB5832519.1"/>
    </source>
</evidence>
<evidence type="ECO:0000313" key="4">
    <source>
        <dbReference type="Proteomes" id="UP000588158"/>
    </source>
</evidence>
<dbReference type="AlphaFoldDB" id="A0A841ABD4"/>
<feature type="domain" description="PvuRts1 I-like SET and RING associated" evidence="2">
    <location>
        <begin position="8"/>
        <end position="136"/>
    </location>
</feature>
<gene>
    <name evidence="3" type="ORF">HNR70_002332</name>
</gene>
<dbReference type="InterPro" id="IPR040674">
    <property type="entry name" value="PvuRts1I-like_SRA"/>
</dbReference>
<dbReference type="InterPro" id="IPR003615">
    <property type="entry name" value="HNH_nuc"/>
</dbReference>
<accession>A0A841ABD4</accession>
<dbReference type="RefSeq" id="WP_184325834.1">
    <property type="nucleotide sequence ID" value="NZ_JACHLZ010000001.1"/>
</dbReference>
<evidence type="ECO:0000259" key="1">
    <source>
        <dbReference type="Pfam" id="PF13391"/>
    </source>
</evidence>
<proteinExistence type="predicted"/>
<keyword evidence="4" id="KW-1185">Reference proteome</keyword>
<protein>
    <recommendedName>
        <fullName evidence="5">HNH endonuclease</fullName>
    </recommendedName>
</protein>
<organism evidence="3 4">
    <name type="scientific">Brachybacterium aquaticum</name>
    <dbReference type="NCBI Taxonomy" id="1432564"/>
    <lineage>
        <taxon>Bacteria</taxon>
        <taxon>Bacillati</taxon>
        <taxon>Actinomycetota</taxon>
        <taxon>Actinomycetes</taxon>
        <taxon>Micrococcales</taxon>
        <taxon>Dermabacteraceae</taxon>
        <taxon>Brachybacterium</taxon>
    </lineage>
</organism>
<sequence>MAVDISDLLERGALTMDDDVSFRTHVEVARLFGFEYKGHQQATIRLDEHTDVWFPKLFANRDWINALSPEGLEITMRPADGSQYGHRMETTRREDVIAFGKEGPSGDYRFLGVFRFNPLRSNDEEWVFDRIAASITLGGEERFGYQDGALRAGQDDLTAEAAPVNPDLVREFDQRIPEGQFAVEDREVLTRTRGSARRSFAEEVKSNYQWTCALTGIGTRAFLVASHIVPWSEDTSIRLDPSNGICLSTFVDRAFDAGYLEITPDGVSRVRWERVGDDAPLREELSRFDGVALARPQAGAPDPEKLRRRVELGY</sequence>
<dbReference type="Pfam" id="PF18491">
    <property type="entry name" value="SRA"/>
    <property type="match status" value="1"/>
</dbReference>
<dbReference type="Proteomes" id="UP000588158">
    <property type="component" value="Unassembled WGS sequence"/>
</dbReference>
<feature type="domain" description="HNH nuclease" evidence="1">
    <location>
        <begin position="212"/>
        <end position="260"/>
    </location>
</feature>
<evidence type="ECO:0008006" key="5">
    <source>
        <dbReference type="Google" id="ProtNLM"/>
    </source>
</evidence>